<evidence type="ECO:0000256" key="1">
    <source>
        <dbReference type="ARBA" id="ARBA00022692"/>
    </source>
</evidence>
<feature type="transmembrane region" description="Helical" evidence="4">
    <location>
        <begin position="7"/>
        <end position="25"/>
    </location>
</feature>
<dbReference type="InterPro" id="IPR020846">
    <property type="entry name" value="MFS_dom"/>
</dbReference>
<feature type="transmembrane region" description="Helical" evidence="4">
    <location>
        <begin position="563"/>
        <end position="583"/>
    </location>
</feature>
<proteinExistence type="predicted"/>
<dbReference type="RefSeq" id="WP_339337214.1">
    <property type="nucleotide sequence ID" value="NZ_JBHULB010000007.1"/>
</dbReference>
<evidence type="ECO:0000256" key="3">
    <source>
        <dbReference type="ARBA" id="ARBA00023136"/>
    </source>
</evidence>
<dbReference type="InterPro" id="IPR036259">
    <property type="entry name" value="MFS_trans_sf"/>
</dbReference>
<keyword evidence="3 4" id="KW-0472">Membrane</keyword>
<feature type="transmembrane region" description="Helical" evidence="4">
    <location>
        <begin position="66"/>
        <end position="88"/>
    </location>
</feature>
<comment type="caution">
    <text evidence="6">The sequence shown here is derived from an EMBL/GenBank/DDBJ whole genome shotgun (WGS) entry which is preliminary data.</text>
</comment>
<feature type="transmembrane region" description="Helical" evidence="4">
    <location>
        <begin position="134"/>
        <end position="152"/>
    </location>
</feature>
<keyword evidence="7" id="KW-1185">Reference proteome</keyword>
<protein>
    <recommendedName>
        <fullName evidence="5">Major facilitator superfamily (MFS) profile domain-containing protein</fullName>
    </recommendedName>
</protein>
<feature type="transmembrane region" description="Helical" evidence="4">
    <location>
        <begin position="636"/>
        <end position="655"/>
    </location>
</feature>
<organism evidence="6 7">
    <name type="scientific">Croceitalea marina</name>
    <dbReference type="NCBI Taxonomy" id="1775166"/>
    <lineage>
        <taxon>Bacteria</taxon>
        <taxon>Pseudomonadati</taxon>
        <taxon>Bacteroidota</taxon>
        <taxon>Flavobacteriia</taxon>
        <taxon>Flavobacteriales</taxon>
        <taxon>Flavobacteriaceae</taxon>
        <taxon>Croceitalea</taxon>
    </lineage>
</organism>
<feature type="transmembrane region" description="Helical" evidence="4">
    <location>
        <begin position="667"/>
        <end position="690"/>
    </location>
</feature>
<feature type="transmembrane region" description="Helical" evidence="4">
    <location>
        <begin position="31"/>
        <end position="54"/>
    </location>
</feature>
<evidence type="ECO:0000256" key="2">
    <source>
        <dbReference type="ARBA" id="ARBA00022989"/>
    </source>
</evidence>
<gene>
    <name evidence="6" type="ORF">ACFSQJ_04990</name>
</gene>
<keyword evidence="2 4" id="KW-1133">Transmembrane helix</keyword>
<feature type="transmembrane region" description="Helical" evidence="4">
    <location>
        <begin position="696"/>
        <end position="717"/>
    </location>
</feature>
<reference evidence="7" key="1">
    <citation type="journal article" date="2019" name="Int. J. Syst. Evol. Microbiol.">
        <title>The Global Catalogue of Microorganisms (GCM) 10K type strain sequencing project: providing services to taxonomists for standard genome sequencing and annotation.</title>
        <authorList>
            <consortium name="The Broad Institute Genomics Platform"/>
            <consortium name="The Broad Institute Genome Sequencing Center for Infectious Disease"/>
            <person name="Wu L."/>
            <person name="Ma J."/>
        </authorList>
    </citation>
    <scope>NUCLEOTIDE SEQUENCE [LARGE SCALE GENOMIC DNA]</scope>
    <source>
        <strain evidence="7">KCTC 52368</strain>
    </source>
</reference>
<keyword evidence="1 4" id="KW-0812">Transmembrane</keyword>
<name>A0ABW5MU86_9FLAO</name>
<dbReference type="Gene3D" id="1.20.1250.20">
    <property type="entry name" value="MFS general substrate transporter like domains"/>
    <property type="match status" value="1"/>
</dbReference>
<feature type="transmembrane region" description="Helical" evidence="4">
    <location>
        <begin position="100"/>
        <end position="122"/>
    </location>
</feature>
<feature type="transmembrane region" description="Helical" evidence="4">
    <location>
        <begin position="158"/>
        <end position="178"/>
    </location>
</feature>
<accession>A0ABW5MU86</accession>
<evidence type="ECO:0000259" key="5">
    <source>
        <dbReference type="PROSITE" id="PS50850"/>
    </source>
</evidence>
<feature type="transmembrane region" description="Helical" evidence="4">
    <location>
        <begin position="729"/>
        <end position="752"/>
    </location>
</feature>
<dbReference type="SUPFAM" id="SSF53335">
    <property type="entry name" value="S-adenosyl-L-methionine-dependent methyltransferases"/>
    <property type="match status" value="1"/>
</dbReference>
<feature type="transmembrane region" description="Helical" evidence="4">
    <location>
        <begin position="185"/>
        <end position="201"/>
    </location>
</feature>
<dbReference type="PROSITE" id="PS50850">
    <property type="entry name" value="MFS"/>
    <property type="match status" value="1"/>
</dbReference>
<evidence type="ECO:0000313" key="6">
    <source>
        <dbReference type="EMBL" id="MFD2586273.1"/>
    </source>
</evidence>
<dbReference type="EMBL" id="JBHULB010000007">
    <property type="protein sequence ID" value="MFD2586273.1"/>
    <property type="molecule type" value="Genomic_DNA"/>
</dbReference>
<feature type="transmembrane region" description="Helical" evidence="4">
    <location>
        <begin position="758"/>
        <end position="777"/>
    </location>
</feature>
<evidence type="ECO:0000256" key="4">
    <source>
        <dbReference type="SAM" id="Phobius"/>
    </source>
</evidence>
<feature type="domain" description="Major facilitator superfamily (MFS) profile" evidence="5">
    <location>
        <begin position="601"/>
        <end position="785"/>
    </location>
</feature>
<sequence length="785" mass="88133">MKKSLPDILIIFLLTAATIIFEISLSRLFSYLLSFHFVLIIIAFSILGLGIGQISYAKFYNRMDKALGFWAALPAIAMFLGFSLLLALSKISGSSFNDLGLLAFIVFSIVPFIAIGVVYTFIFERNKRHASTFYAIDLIGAAGGALVSVYLLNTFSLVFVVAIAIALLLVVWAIHAFASKNRYSMALSLLSVAIIILMGLGKDALDIDIPISKDPSKDMYRLMNNPALQSEKLESRWSAFGKTDLVQFTYPDSTVSKTMFIDGAAGTEVVNIDELAKDNIKIRKALSGFPAVFAMNFVNENDKDSVLIIGPGGGIDIAAAYFSGYSYVDAVEVNPSFVQLMEKYNPATFLEKENIKVEVNEGRNFVIKNKGKYDAILLTIPVTKGSRGTDFYGLTENYLFTMEALADYLEGLTENGAIYFTMHGRQEVYKMLANYMELQDRMGIGQKEALKKVYIFSNGMNPVLVIKKTPFEQEIIEEVHRIAHYLELDQDAFYFPYIKQEGLDTIVRNVNYQWFMFDDLIYDISSGTYPHDELWKTASINLRPVSDDSPYFFNYNNGIPDAMATPLWLGIFIIGWFLFNHVNKWKSVSFYEDTAVTAQKKFRVLALLVFLLGFSYILIQGYLFQVLNLKLSSPSQSFSLLLFTFLLGNGMGSLMTRAFKKNLPQKLTVYAALIIIACLVTVYVLLPMWYERLSEFWVAILLLFPSFFVGVPFPLLLRIATSFKEKQIISYLLGISSVAGVAASIFAIVISILYGYSYVFLLGLLGYAVLIVMAYRLKKTEIVQL</sequence>
<dbReference type="InterPro" id="IPR029063">
    <property type="entry name" value="SAM-dependent_MTases_sf"/>
</dbReference>
<feature type="transmembrane region" description="Helical" evidence="4">
    <location>
        <begin position="604"/>
        <end position="624"/>
    </location>
</feature>
<dbReference type="SUPFAM" id="SSF103473">
    <property type="entry name" value="MFS general substrate transporter"/>
    <property type="match status" value="1"/>
</dbReference>
<dbReference type="Proteomes" id="UP001597526">
    <property type="component" value="Unassembled WGS sequence"/>
</dbReference>
<evidence type="ECO:0000313" key="7">
    <source>
        <dbReference type="Proteomes" id="UP001597526"/>
    </source>
</evidence>
<dbReference type="Gene3D" id="3.40.50.150">
    <property type="entry name" value="Vaccinia Virus protein VP39"/>
    <property type="match status" value="1"/>
</dbReference>